<protein>
    <submittedName>
        <fullName evidence="2">GCN5 family acetyltransferase</fullName>
    </submittedName>
</protein>
<reference evidence="2 3" key="1">
    <citation type="submission" date="2015-03" db="EMBL/GenBank/DDBJ databases">
        <title>Genome sequencing of Methylobacterium tarhaniae DSM 25844.</title>
        <authorList>
            <person name="Chaudhry V."/>
            <person name="Patil P.B."/>
        </authorList>
    </citation>
    <scope>NUCLEOTIDE SEQUENCE [LARGE SCALE GENOMIC DNA]</scope>
    <source>
        <strain evidence="2 3">DSM 25844</strain>
    </source>
</reference>
<dbReference type="GO" id="GO:0016747">
    <property type="term" value="F:acyltransferase activity, transferring groups other than amino-acyl groups"/>
    <property type="evidence" value="ECO:0007669"/>
    <property type="project" value="InterPro"/>
</dbReference>
<evidence type="ECO:0000313" key="2">
    <source>
        <dbReference type="EMBL" id="KMO44586.1"/>
    </source>
</evidence>
<dbReference type="InterPro" id="IPR000182">
    <property type="entry name" value="GNAT_dom"/>
</dbReference>
<dbReference type="PROSITE" id="PS51186">
    <property type="entry name" value="GNAT"/>
    <property type="match status" value="1"/>
</dbReference>
<dbReference type="RefSeq" id="WP_048449211.1">
    <property type="nucleotide sequence ID" value="NZ_LABZ01000013.1"/>
</dbReference>
<dbReference type="InterPro" id="IPR016181">
    <property type="entry name" value="Acyl_CoA_acyltransferase"/>
</dbReference>
<dbReference type="PANTHER" id="PTHR47237:SF2">
    <property type="entry name" value="BLL4206 PROTEIN"/>
    <property type="match status" value="1"/>
</dbReference>
<comment type="caution">
    <text evidence="2">The sequence shown here is derived from an EMBL/GenBank/DDBJ whole genome shotgun (WGS) entry which is preliminary data.</text>
</comment>
<dbReference type="Gene3D" id="3.40.630.90">
    <property type="match status" value="1"/>
</dbReference>
<dbReference type="Pfam" id="PF18014">
    <property type="entry name" value="Acetyltransf_18"/>
    <property type="match status" value="1"/>
</dbReference>
<gene>
    <name evidence="2" type="ORF">VQ03_02155</name>
</gene>
<dbReference type="SUPFAM" id="SSF55729">
    <property type="entry name" value="Acyl-CoA N-acyltransferases (Nat)"/>
    <property type="match status" value="1"/>
</dbReference>
<dbReference type="PATRIC" id="fig|1187852.3.peg.1083"/>
<organism evidence="2 3">
    <name type="scientific">Methylobacterium tarhaniae</name>
    <dbReference type="NCBI Taxonomy" id="1187852"/>
    <lineage>
        <taxon>Bacteria</taxon>
        <taxon>Pseudomonadati</taxon>
        <taxon>Pseudomonadota</taxon>
        <taxon>Alphaproteobacteria</taxon>
        <taxon>Hyphomicrobiales</taxon>
        <taxon>Methylobacteriaceae</taxon>
        <taxon>Methylobacterium</taxon>
    </lineage>
</organism>
<dbReference type="GO" id="GO:0004792">
    <property type="term" value="F:thiosulfate-cyanide sulfurtransferase activity"/>
    <property type="evidence" value="ECO:0007669"/>
    <property type="project" value="InterPro"/>
</dbReference>
<dbReference type="InterPro" id="IPR041496">
    <property type="entry name" value="YitH/HolE_GNAT"/>
</dbReference>
<proteinExistence type="predicted"/>
<keyword evidence="2" id="KW-0808">Transferase</keyword>
<dbReference type="OrthoDB" id="8453373at2"/>
<keyword evidence="3" id="KW-1185">Reference proteome</keyword>
<dbReference type="InterPro" id="IPR001307">
    <property type="entry name" value="Thiosulphate_STrfase_CS"/>
</dbReference>
<dbReference type="Proteomes" id="UP000036449">
    <property type="component" value="Unassembled WGS sequence"/>
</dbReference>
<dbReference type="EMBL" id="LABZ01000013">
    <property type="protein sequence ID" value="KMO44586.1"/>
    <property type="molecule type" value="Genomic_DNA"/>
</dbReference>
<dbReference type="CDD" id="cd04301">
    <property type="entry name" value="NAT_SF"/>
    <property type="match status" value="1"/>
</dbReference>
<accession>A0A0J6VZ43</accession>
<evidence type="ECO:0000259" key="1">
    <source>
        <dbReference type="PROSITE" id="PS51186"/>
    </source>
</evidence>
<dbReference type="Pfam" id="PF00583">
    <property type="entry name" value="Acetyltransf_1"/>
    <property type="match status" value="1"/>
</dbReference>
<feature type="domain" description="N-acetyltransferase" evidence="1">
    <location>
        <begin position="17"/>
        <end position="147"/>
    </location>
</feature>
<sequence length="290" mass="30856">MDTATLLPESRTETDPVALVPFAAAHLPGALALSQELSWPYRLEDWDFALQVGRGFALERDGAVIGTAAWFPDGEDHATVGMIIVSGAAQGRGYGTRLVEALLAAAGPRTVLLNATAEARALYARYGFRPVGTVRQHQGPYRRHRASVPDADVRAMEPADIEAVARLDREATGFERRAMLDRLIAAGEGSLLMRGGVPAGYAVSRLFGRGHVIGPVVAGSPDEARRLIEAALAPLDGRFVRIDAPDAAQLSPWLTEIGLPQVGDALTMVRGAVPPTGPARLFALANQSFH</sequence>
<dbReference type="AlphaFoldDB" id="A0A0J6VZ43"/>
<dbReference type="PANTHER" id="PTHR47237">
    <property type="entry name" value="SLL0310 PROTEIN"/>
    <property type="match status" value="1"/>
</dbReference>
<dbReference type="PROSITE" id="PS00380">
    <property type="entry name" value="RHODANESE_1"/>
    <property type="match status" value="1"/>
</dbReference>
<dbReference type="Gene3D" id="3.40.630.30">
    <property type="match status" value="1"/>
</dbReference>
<dbReference type="InterPro" id="IPR052729">
    <property type="entry name" value="Acyl/Acetyltrans_Enzymes"/>
</dbReference>
<name>A0A0J6VZ43_9HYPH</name>
<evidence type="ECO:0000313" key="3">
    <source>
        <dbReference type="Proteomes" id="UP000036449"/>
    </source>
</evidence>